<feature type="region of interest" description="Disordered" evidence="12">
    <location>
        <begin position="479"/>
        <end position="518"/>
    </location>
</feature>
<evidence type="ECO:0000256" key="9">
    <source>
        <dbReference type="ARBA" id="ARBA00023163"/>
    </source>
</evidence>
<evidence type="ECO:0000259" key="14">
    <source>
        <dbReference type="PROSITE" id="PS50174"/>
    </source>
</evidence>
<feature type="region of interest" description="Disordered" evidence="12">
    <location>
        <begin position="101"/>
        <end position="130"/>
    </location>
</feature>
<dbReference type="GO" id="GO:0008270">
    <property type="term" value="F:zinc ion binding"/>
    <property type="evidence" value="ECO:0007669"/>
    <property type="project" value="UniProtKB-KW"/>
</dbReference>
<dbReference type="PANTHER" id="PTHR46297">
    <property type="entry name" value="ZINC FINGER CCCH-TYPE WITH G PATCH DOMAIN-CONTAINING PROTEIN"/>
    <property type="match status" value="1"/>
</dbReference>
<comment type="subcellular location">
    <subcellularLocation>
        <location evidence="1">Nucleus</location>
    </subcellularLocation>
</comment>
<evidence type="ECO:0000256" key="5">
    <source>
        <dbReference type="ARBA" id="ARBA00022771"/>
    </source>
</evidence>
<protein>
    <recommendedName>
        <fullName evidence="2">Zinc finger CCCH-type with G patch domain-containing protein</fullName>
    </recommendedName>
</protein>
<dbReference type="STRING" id="75743.A0A401P132"/>
<evidence type="ECO:0000256" key="6">
    <source>
        <dbReference type="ARBA" id="ARBA00022833"/>
    </source>
</evidence>
<dbReference type="PROSITE" id="PS50103">
    <property type="entry name" value="ZF_C3H1"/>
    <property type="match status" value="1"/>
</dbReference>
<keyword evidence="10" id="KW-0539">Nucleus</keyword>
<proteinExistence type="predicted"/>
<evidence type="ECO:0000313" key="15">
    <source>
        <dbReference type="EMBL" id="GCB66821.1"/>
    </source>
</evidence>
<dbReference type="GO" id="GO:0005634">
    <property type="term" value="C:nucleus"/>
    <property type="evidence" value="ECO:0007669"/>
    <property type="project" value="UniProtKB-SubCell"/>
</dbReference>
<feature type="domain" description="C3H1-type" evidence="13">
    <location>
        <begin position="172"/>
        <end position="199"/>
    </location>
</feature>
<keyword evidence="8" id="KW-0238">DNA-binding</keyword>
<evidence type="ECO:0000256" key="10">
    <source>
        <dbReference type="ARBA" id="ARBA00023242"/>
    </source>
</evidence>
<dbReference type="Gene3D" id="2.30.30.140">
    <property type="match status" value="1"/>
</dbReference>
<evidence type="ECO:0000256" key="11">
    <source>
        <dbReference type="PROSITE-ProRule" id="PRU00723"/>
    </source>
</evidence>
<sequence length="518" mass="57296">MDEASLEAAIEVYKAQLQQVEVALGAGAEAEARADLLQLRADLRQLIALTESSLLSVRKSQLLERLQREASSPSNSPPRPEAGPAARRLLDAEYAAFQAALGGDGGEAAEEGRREPGEEDEAEAGEIGGTKVRAPYRPAWGPLQYHNAMVVGVESEQTPEPRVRVLWIHPTQRAMKPCPFYLSGSCRFLDSCRYSHGEVVAVSELREFEELDLSSLEVGSSCLAKYEDEIWYPAKILDIDNGYFTIKFDSLIQKEIVIEGDGIMPVPRADESSSSSSSEDEGQLGYARVLDENSVEMANWTPACSSFAGWEAHTRGIGSKLMIKLGYEFGKGLGKNADGRVEPVQAVVLPPGKSLDQCAEILQNKREGKRNHLHKKKHKRKGEGGLRAVKERKPRQTVFDFLNDKLGSTGQTSSSSGHTGFPMGEKKSKERYRGNKSLKKALNIQLFQITEKIEHTEKDIAKIREALARNVGRDKTVTSHLEEKLSNAKKQLSYLKTQESGAQQEQKKADTHKKMTKF</sequence>
<keyword evidence="16" id="KW-1185">Reference proteome</keyword>
<evidence type="ECO:0000256" key="1">
    <source>
        <dbReference type="ARBA" id="ARBA00004123"/>
    </source>
</evidence>
<dbReference type="GO" id="GO:0001227">
    <property type="term" value="F:DNA-binding transcription repressor activity, RNA polymerase II-specific"/>
    <property type="evidence" value="ECO:0007669"/>
    <property type="project" value="TreeGrafter"/>
</dbReference>
<dbReference type="PANTHER" id="PTHR46297:SF1">
    <property type="entry name" value="ZINC FINGER CCCH-TYPE WITH G PATCH DOMAIN-CONTAINING PROTEIN"/>
    <property type="match status" value="1"/>
</dbReference>
<evidence type="ECO:0000256" key="8">
    <source>
        <dbReference type="ARBA" id="ARBA00023125"/>
    </source>
</evidence>
<dbReference type="SUPFAM" id="SSF63748">
    <property type="entry name" value="Tudor/PWWP/MBT"/>
    <property type="match status" value="1"/>
</dbReference>
<feature type="compositionally biased region" description="Basic residues" evidence="12">
    <location>
        <begin position="370"/>
        <end position="381"/>
    </location>
</feature>
<keyword evidence="6 11" id="KW-0862">Zinc</keyword>
<evidence type="ECO:0000256" key="2">
    <source>
        <dbReference type="ARBA" id="ARBA00022414"/>
    </source>
</evidence>
<comment type="caution">
    <text evidence="15">The sequence shown here is derived from an EMBL/GenBank/DDBJ whole genome shotgun (WGS) entry which is preliminary data.</text>
</comment>
<reference evidence="15 16" key="1">
    <citation type="journal article" date="2018" name="Nat. Ecol. Evol.">
        <title>Shark genomes provide insights into elasmobranch evolution and the origin of vertebrates.</title>
        <authorList>
            <person name="Hara Y"/>
            <person name="Yamaguchi K"/>
            <person name="Onimaru K"/>
            <person name="Kadota M"/>
            <person name="Koyanagi M"/>
            <person name="Keeley SD"/>
            <person name="Tatsumi K"/>
            <person name="Tanaka K"/>
            <person name="Motone F"/>
            <person name="Kageyama Y"/>
            <person name="Nozu R"/>
            <person name="Adachi N"/>
            <person name="Nishimura O"/>
            <person name="Nakagawa R"/>
            <person name="Tanegashima C"/>
            <person name="Kiyatake I"/>
            <person name="Matsumoto R"/>
            <person name="Murakumo K"/>
            <person name="Nishida K"/>
            <person name="Terakita A"/>
            <person name="Kuratani S"/>
            <person name="Sato K"/>
            <person name="Hyodo S Kuraku.S."/>
        </authorList>
    </citation>
    <scope>NUCLEOTIDE SEQUENCE [LARGE SCALE GENOMIC DNA]</scope>
</reference>
<evidence type="ECO:0000256" key="7">
    <source>
        <dbReference type="ARBA" id="ARBA00023015"/>
    </source>
</evidence>
<feature type="compositionally biased region" description="Basic and acidic residues" evidence="12">
    <location>
        <begin position="505"/>
        <end position="518"/>
    </location>
</feature>
<keyword evidence="3" id="KW-0678">Repressor</keyword>
<keyword evidence="7" id="KW-0805">Transcription regulation</keyword>
<keyword evidence="4 11" id="KW-0479">Metal-binding</keyword>
<dbReference type="OMA" id="HTAIIME"/>
<evidence type="ECO:0000313" key="16">
    <source>
        <dbReference type="Proteomes" id="UP000288216"/>
    </source>
</evidence>
<dbReference type="AlphaFoldDB" id="A0A401P132"/>
<dbReference type="Gene3D" id="2.30.30.1190">
    <property type="match status" value="1"/>
</dbReference>
<keyword evidence="9" id="KW-0804">Transcription</keyword>
<feature type="compositionally biased region" description="Polar residues" evidence="12">
    <location>
        <begin position="488"/>
        <end position="504"/>
    </location>
</feature>
<dbReference type="GO" id="GO:0000978">
    <property type="term" value="F:RNA polymerase II cis-regulatory region sequence-specific DNA binding"/>
    <property type="evidence" value="ECO:0007669"/>
    <property type="project" value="TreeGrafter"/>
</dbReference>
<keyword evidence="5 11" id="KW-0863">Zinc-finger</keyword>
<dbReference type="CDD" id="cd20384">
    <property type="entry name" value="Tudor_ZGPAT"/>
    <property type="match status" value="1"/>
</dbReference>
<feature type="region of interest" description="Disordered" evidence="12">
    <location>
        <begin position="370"/>
        <end position="390"/>
    </location>
</feature>
<dbReference type="InterPro" id="IPR000467">
    <property type="entry name" value="G_patch_dom"/>
</dbReference>
<dbReference type="EMBL" id="BFAA01007043">
    <property type="protein sequence ID" value="GCB66821.1"/>
    <property type="molecule type" value="Genomic_DNA"/>
</dbReference>
<name>A0A401P132_SCYTO</name>
<dbReference type="SMART" id="SM00443">
    <property type="entry name" value="G_patch"/>
    <property type="match status" value="1"/>
</dbReference>
<dbReference type="Pfam" id="PF01585">
    <property type="entry name" value="G-patch"/>
    <property type="match status" value="1"/>
</dbReference>
<feature type="compositionally biased region" description="Low complexity" evidence="12">
    <location>
        <begin position="407"/>
        <end position="420"/>
    </location>
</feature>
<dbReference type="SMART" id="SM00356">
    <property type="entry name" value="ZnF_C3H1"/>
    <property type="match status" value="1"/>
</dbReference>
<feature type="domain" description="G-patch" evidence="14">
    <location>
        <begin position="314"/>
        <end position="360"/>
    </location>
</feature>
<dbReference type="InterPro" id="IPR000571">
    <property type="entry name" value="Znf_CCCH"/>
</dbReference>
<feature type="zinc finger region" description="C3H1-type" evidence="11">
    <location>
        <begin position="172"/>
        <end position="199"/>
    </location>
</feature>
<dbReference type="OrthoDB" id="4822at2759"/>
<dbReference type="PROSITE" id="PS50174">
    <property type="entry name" value="G_PATCH"/>
    <property type="match status" value="1"/>
</dbReference>
<evidence type="ECO:0000259" key="13">
    <source>
        <dbReference type="PROSITE" id="PS50103"/>
    </source>
</evidence>
<evidence type="ECO:0000256" key="3">
    <source>
        <dbReference type="ARBA" id="ARBA00022491"/>
    </source>
</evidence>
<organism evidence="15 16">
    <name type="scientific">Scyliorhinus torazame</name>
    <name type="common">Cloudy catshark</name>
    <name type="synonym">Catulus torazame</name>
    <dbReference type="NCBI Taxonomy" id="75743"/>
    <lineage>
        <taxon>Eukaryota</taxon>
        <taxon>Metazoa</taxon>
        <taxon>Chordata</taxon>
        <taxon>Craniata</taxon>
        <taxon>Vertebrata</taxon>
        <taxon>Chondrichthyes</taxon>
        <taxon>Elasmobranchii</taxon>
        <taxon>Galeomorphii</taxon>
        <taxon>Galeoidea</taxon>
        <taxon>Carcharhiniformes</taxon>
        <taxon>Scyliorhinidae</taxon>
        <taxon>Scyliorhinus</taxon>
    </lineage>
</organism>
<feature type="region of interest" description="Disordered" evidence="12">
    <location>
        <begin position="404"/>
        <end position="432"/>
    </location>
</feature>
<gene>
    <name evidence="15" type="ORF">scyTo_0013622</name>
</gene>
<evidence type="ECO:0000256" key="4">
    <source>
        <dbReference type="ARBA" id="ARBA00022723"/>
    </source>
</evidence>
<dbReference type="Proteomes" id="UP000288216">
    <property type="component" value="Unassembled WGS sequence"/>
</dbReference>
<evidence type="ECO:0000256" key="12">
    <source>
        <dbReference type="SAM" id="MobiDB-lite"/>
    </source>
</evidence>
<accession>A0A401P132</accession>